<feature type="region of interest" description="Disordered" evidence="19">
    <location>
        <begin position="1"/>
        <end position="23"/>
    </location>
</feature>
<gene>
    <name evidence="21" type="primary">BCKDHA</name>
</gene>
<dbReference type="GO" id="GO:0046872">
    <property type="term" value="F:metal ion binding"/>
    <property type="evidence" value="ECO:0007669"/>
    <property type="project" value="UniProtKB-KW"/>
</dbReference>
<evidence type="ECO:0000256" key="5">
    <source>
        <dbReference type="ARBA" id="ARBA00008646"/>
    </source>
</evidence>
<dbReference type="FunFam" id="3.40.50.970:FF:000015">
    <property type="entry name" value="2-oxoisovalerate dehydrogenase subunit alpha"/>
    <property type="match status" value="1"/>
</dbReference>
<name>A0A4W2G4T4_BOBOX</name>
<evidence type="ECO:0000256" key="6">
    <source>
        <dbReference type="ARBA" id="ARBA00022692"/>
    </source>
</evidence>
<comment type="subcellular location">
    <subcellularLocation>
        <location evidence="3">Membrane</location>
    </subcellularLocation>
    <subcellularLocation>
        <location evidence="2">Mitochondrion matrix</location>
    </subcellularLocation>
</comment>
<evidence type="ECO:0000256" key="9">
    <source>
        <dbReference type="ARBA" id="ARBA00022958"/>
    </source>
</evidence>
<dbReference type="InterPro" id="IPR029061">
    <property type="entry name" value="THDP-binding"/>
</dbReference>
<comment type="function">
    <text evidence="15 18">Together with BCKDHB forms the heterotetrameric E1 subunit of the mitochondrial branched-chain alpha-ketoacid dehydrogenase (BCKD) complex. The BCKD complex catalyzes the multi-step oxidative decarboxylation of alpha-ketoacids derived from the branched-chain amino-acids valine, leucine and isoleucine producing CO2 and acyl-CoA which is subsequently utilized to produce energy. The E1 subunit catalyzes the first step with the decarboxylation of the alpha-ketoacid forming an enzyme-product intermediate. A reductive acylation mediated by the lipoylamide cofactor of E2 extracts the acyl group from the E1 active site for the next step of the reaction.</text>
</comment>
<dbReference type="GO" id="GO:0005759">
    <property type="term" value="C:mitochondrial matrix"/>
    <property type="evidence" value="ECO:0007669"/>
    <property type="project" value="UniProtKB-SubCell"/>
</dbReference>
<dbReference type="GO" id="GO:0009083">
    <property type="term" value="P:branched-chain amino acid catabolic process"/>
    <property type="evidence" value="ECO:0007669"/>
    <property type="project" value="TreeGrafter"/>
</dbReference>
<dbReference type="Gene3D" id="3.40.50.970">
    <property type="match status" value="1"/>
</dbReference>
<dbReference type="GO" id="GO:0016020">
    <property type="term" value="C:membrane"/>
    <property type="evidence" value="ECO:0007669"/>
    <property type="project" value="UniProtKB-SubCell"/>
</dbReference>
<evidence type="ECO:0000256" key="13">
    <source>
        <dbReference type="ARBA" id="ARBA00023128"/>
    </source>
</evidence>
<evidence type="ECO:0000256" key="16">
    <source>
        <dbReference type="ARBA" id="ARBA00047149"/>
    </source>
</evidence>
<dbReference type="Pfam" id="PF00676">
    <property type="entry name" value="E1_dh"/>
    <property type="match status" value="1"/>
</dbReference>
<evidence type="ECO:0000256" key="19">
    <source>
        <dbReference type="SAM" id="MobiDB-lite"/>
    </source>
</evidence>
<evidence type="ECO:0000313" key="21">
    <source>
        <dbReference type="Ensembl" id="ENSBIXP00005013455.1"/>
    </source>
</evidence>
<evidence type="ECO:0000313" key="22">
    <source>
        <dbReference type="Proteomes" id="UP000429181"/>
    </source>
</evidence>
<evidence type="ECO:0000256" key="2">
    <source>
        <dbReference type="ARBA" id="ARBA00004305"/>
    </source>
</evidence>
<evidence type="ECO:0000256" key="3">
    <source>
        <dbReference type="ARBA" id="ARBA00004370"/>
    </source>
</evidence>
<evidence type="ECO:0000256" key="1">
    <source>
        <dbReference type="ARBA" id="ARBA00001964"/>
    </source>
</evidence>
<comment type="similarity">
    <text evidence="5 18">Belongs to the BCKDHA family.</text>
</comment>
<dbReference type="PANTHER" id="PTHR43380:SF1">
    <property type="entry name" value="2-OXOISOVALERATE DEHYDROGENASE SUBUNIT ALPHA, MITOCHONDRIAL"/>
    <property type="match status" value="1"/>
</dbReference>
<keyword evidence="7" id="KW-0479">Metal-binding</keyword>
<comment type="cofactor">
    <cofactor evidence="1 18">
        <name>thiamine diphosphate</name>
        <dbReference type="ChEBI" id="CHEBI:58937"/>
    </cofactor>
</comment>
<evidence type="ECO:0000256" key="4">
    <source>
        <dbReference type="ARBA" id="ARBA00006843"/>
    </source>
</evidence>
<dbReference type="CDD" id="cd02000">
    <property type="entry name" value="TPP_E1_PDC_ADC_BCADC"/>
    <property type="match status" value="1"/>
</dbReference>
<comment type="subunit">
    <text evidence="16">Heterotetramer of 2 alpha/BCKDHA and 2 beta chains/BCKDHB that forms the branched-chain alpha-keto acid decarboxylase (E1) component of the BCKD complex. The branched-chain alpha-ketoacid dehydrogenase is a large complex composed of three major building blocks E1, E2 and E3. It is organized around E2, a 24-meric cubic core composed of DBT, to which are associated 6 to 12 copies of E1, and approximately 6 copies of the dehydrogenase E3, a DLD dimer. Interacts with PPM1K.</text>
</comment>
<reference evidence="21 22" key="1">
    <citation type="submission" date="2018-11" db="EMBL/GenBank/DDBJ databases">
        <title>Haplotype-resolved cattle genomes.</title>
        <authorList>
            <person name="Low W.Y."/>
            <person name="Tearle R."/>
            <person name="Bickhart D.M."/>
            <person name="Rosen B.D."/>
            <person name="Koren S."/>
            <person name="Rhie A."/>
            <person name="Hiendleder S."/>
            <person name="Phillippy A.M."/>
            <person name="Smith T.P.L."/>
            <person name="Williams J.L."/>
        </authorList>
    </citation>
    <scope>NUCLEOTIDE SEQUENCE [LARGE SCALE GENOMIC DNA]</scope>
</reference>
<protein>
    <recommendedName>
        <fullName evidence="18">2-oxoisovalerate dehydrogenase subunit alpha</fullName>
        <ecNumber evidence="18">1.2.4.4</ecNumber>
    </recommendedName>
    <alternativeName>
        <fullName evidence="18">Branched-chain alpha-keto acid dehydrogenase E1 component alpha chain</fullName>
    </alternativeName>
</protein>
<comment type="similarity">
    <text evidence="4">Belongs to the CD225/Dispanin family.</text>
</comment>
<organism evidence="21 22">
    <name type="scientific">Bos indicus x Bos taurus</name>
    <name type="common">Hybrid cattle</name>
    <dbReference type="NCBI Taxonomy" id="30522"/>
    <lineage>
        <taxon>Eukaryota</taxon>
        <taxon>Metazoa</taxon>
        <taxon>Chordata</taxon>
        <taxon>Craniata</taxon>
        <taxon>Vertebrata</taxon>
        <taxon>Euteleostomi</taxon>
        <taxon>Mammalia</taxon>
        <taxon>Eutheria</taxon>
        <taxon>Laurasiatheria</taxon>
        <taxon>Artiodactyla</taxon>
        <taxon>Ruminantia</taxon>
        <taxon>Pecora</taxon>
        <taxon>Bovidae</taxon>
        <taxon>Bovinae</taxon>
        <taxon>Bos</taxon>
    </lineage>
</organism>
<dbReference type="GeneTree" id="ENSGT00530000063174"/>
<dbReference type="AlphaFoldDB" id="A0A4W2G4T4"/>
<dbReference type="Pfam" id="PF04505">
    <property type="entry name" value="CD225"/>
    <property type="match status" value="1"/>
</dbReference>
<evidence type="ECO:0000256" key="10">
    <source>
        <dbReference type="ARBA" id="ARBA00022989"/>
    </source>
</evidence>
<dbReference type="GO" id="GO:0003863">
    <property type="term" value="F:branched-chain 2-oxo acid dehydrogenase activity"/>
    <property type="evidence" value="ECO:0007669"/>
    <property type="project" value="UniProtKB-EC"/>
</dbReference>
<evidence type="ECO:0000256" key="11">
    <source>
        <dbReference type="ARBA" id="ARBA00023002"/>
    </source>
</evidence>
<sequence length="511" mass="56931">MAVGGKSLSPAMDSPSLRELQQPLLVGGELPIQKSGEPELGPPFRETAFAESLKGWQFLPPSLPSVSAGLGEPGTPDFEDVSSSDSDSDWGGGGPLPPLLPHDHLGLAVFSMLCCFWPLGIAAFCLAQKHPHRWQQQQHFSSLDDKPQFPGASAEFIDKLEFIQPNVISGIPIYRVMDRQGQIINPSEDPHGRISFYMTNYGEEGTHVGSAAALDDTDLVFGQYREAGVLMYRDYPLELFMAQCYGNVSDLGKGRQMPVHYGCRERHFVTISSPLATQIPQAVGAAYAAKRANANRVVICYFGEGAASEGDAHAGFNFAATLECPIIFFCRNNGYAISTPTSEQYRGDGIAARGPGYGILSIRVDGNDVFAVYNATKEARRRAVAENQPFLIEAMTYRIGHHSTSDDSSAYRSVDEVNYWDKQDHPISRLRHHLQSRGWWDDEQEKAWRKQSRKKVMEAFEQAERKLKPNPSLIFSDVYQEMPAQLRKQQESLARHLQTYGEHYPLDHFEK</sequence>
<keyword evidence="13" id="KW-0496">Mitochondrion</keyword>
<dbReference type="Proteomes" id="UP000429181">
    <property type="component" value="Chromosome 18"/>
</dbReference>
<feature type="region of interest" description="Disordered" evidence="19">
    <location>
        <begin position="65"/>
        <end position="95"/>
    </location>
</feature>
<dbReference type="SUPFAM" id="SSF52518">
    <property type="entry name" value="Thiamin diphosphate-binding fold (THDP-binding)"/>
    <property type="match status" value="1"/>
</dbReference>
<keyword evidence="6" id="KW-0812">Transmembrane</keyword>
<evidence type="ECO:0000256" key="15">
    <source>
        <dbReference type="ARBA" id="ARBA00037052"/>
    </source>
</evidence>
<proteinExistence type="inferred from homology"/>
<evidence type="ECO:0000256" key="7">
    <source>
        <dbReference type="ARBA" id="ARBA00022723"/>
    </source>
</evidence>
<accession>A0A4W2G4T4</accession>
<keyword evidence="10" id="KW-1133">Transmembrane helix</keyword>
<dbReference type="InterPro" id="IPR050771">
    <property type="entry name" value="Alpha-ketoacid_DH_E1_comp"/>
</dbReference>
<evidence type="ECO:0000256" key="14">
    <source>
        <dbReference type="ARBA" id="ARBA00023136"/>
    </source>
</evidence>
<dbReference type="EC" id="1.2.4.4" evidence="18"/>
<evidence type="ECO:0000259" key="20">
    <source>
        <dbReference type="Pfam" id="PF00676"/>
    </source>
</evidence>
<keyword evidence="12 18" id="KW-0786">Thiamine pyrophosphate</keyword>
<evidence type="ECO:0000256" key="8">
    <source>
        <dbReference type="ARBA" id="ARBA00022946"/>
    </source>
</evidence>
<keyword evidence="8" id="KW-0809">Transit peptide</keyword>
<dbReference type="InterPro" id="IPR007593">
    <property type="entry name" value="CD225/Dispanin_fam"/>
</dbReference>
<evidence type="ECO:0000256" key="12">
    <source>
        <dbReference type="ARBA" id="ARBA00023052"/>
    </source>
</evidence>
<evidence type="ECO:0000256" key="18">
    <source>
        <dbReference type="RuleBase" id="RU365014"/>
    </source>
</evidence>
<evidence type="ECO:0000256" key="17">
    <source>
        <dbReference type="ARBA" id="ARBA00051764"/>
    </source>
</evidence>
<keyword evidence="9" id="KW-0630">Potassium</keyword>
<comment type="catalytic activity">
    <reaction evidence="17">
        <text>N(6)-[(R)-lipoyl]-L-lysyl-[protein] + 3-methyl-2-oxobutanoate + H(+) = N(6)-[(R)-S(8)-2-methylpropanoyldihydrolipoyl]-L-lysyl-[protein] + CO2</text>
        <dbReference type="Rhea" id="RHEA:13457"/>
        <dbReference type="Rhea" id="RHEA-COMP:10474"/>
        <dbReference type="Rhea" id="RHEA-COMP:10497"/>
        <dbReference type="ChEBI" id="CHEBI:11851"/>
        <dbReference type="ChEBI" id="CHEBI:15378"/>
        <dbReference type="ChEBI" id="CHEBI:16526"/>
        <dbReference type="ChEBI" id="CHEBI:83099"/>
        <dbReference type="ChEBI" id="CHEBI:83142"/>
        <dbReference type="EC" id="1.2.4.4"/>
    </reaction>
    <physiologicalReaction direction="left-to-right" evidence="17">
        <dbReference type="Rhea" id="RHEA:13458"/>
    </physiologicalReaction>
</comment>
<keyword evidence="11 18" id="KW-0560">Oxidoreductase</keyword>
<feature type="domain" description="Dehydrogenase E1 component" evidence="20">
    <location>
        <begin position="191"/>
        <end position="471"/>
    </location>
</feature>
<dbReference type="InterPro" id="IPR001017">
    <property type="entry name" value="DH_E1"/>
</dbReference>
<dbReference type="Ensembl" id="ENSBIXT00005046675.1">
    <property type="protein sequence ID" value="ENSBIXP00005013455.1"/>
    <property type="gene ID" value="ENSBIXG00005017645.1"/>
</dbReference>
<dbReference type="PANTHER" id="PTHR43380">
    <property type="entry name" value="2-OXOISOVALERATE DEHYDROGENASE SUBUNIT ALPHA, MITOCHONDRIAL"/>
    <property type="match status" value="1"/>
</dbReference>
<keyword evidence="14" id="KW-0472">Membrane</keyword>
<feature type="compositionally biased region" description="Acidic residues" evidence="19">
    <location>
        <begin position="77"/>
        <end position="88"/>
    </location>
</feature>
<reference evidence="21" key="2">
    <citation type="submission" date="2025-08" db="UniProtKB">
        <authorList>
            <consortium name="Ensembl"/>
        </authorList>
    </citation>
    <scope>IDENTIFICATION</scope>
</reference>